<dbReference type="InterPro" id="IPR047650">
    <property type="entry name" value="Transpos_IS110"/>
</dbReference>
<dbReference type="InterPro" id="IPR002525">
    <property type="entry name" value="Transp_IS110-like_N"/>
</dbReference>
<dbReference type="GO" id="GO:0006313">
    <property type="term" value="P:DNA transposition"/>
    <property type="evidence" value="ECO:0007669"/>
    <property type="project" value="InterPro"/>
</dbReference>
<reference evidence="3 4" key="1">
    <citation type="journal article" date="2014" name="BMC Genomics">
        <title>Comparison of environmental and isolate Sulfobacillus genomes reveals diverse carbon, sulfur, nitrogen, and hydrogen metabolisms.</title>
        <authorList>
            <person name="Justice N.B."/>
            <person name="Norman A."/>
            <person name="Brown C.T."/>
            <person name="Singh A."/>
            <person name="Thomas B.C."/>
            <person name="Banfield J.F."/>
        </authorList>
    </citation>
    <scope>NUCLEOTIDE SEQUENCE [LARGE SCALE GENOMIC DNA]</scope>
    <source>
        <strain evidence="3">AMDSBA3</strain>
    </source>
</reference>
<dbReference type="AlphaFoldDB" id="A0A2T2WI63"/>
<sequence length="409" mass="45178">MDVVFPRCAGLDVHKKSVVACVAIRGGGTVSKEVRTFGTTTRQLHALRAWLQESGVTQVAMESTASYWKPVFNLLEAEFTPWVVNPAHIKQVPGRKTDVKDAEWIADLLQHGLLKPSFIPDRAQRELRELTRYRTSLLGERAREVNRIQKVLEGGNIKISSVLSDILGVSGTRMLQALADGESDPVRLAALADERVRATPEALQEALEGLMDTHQRFLLHQQWAHLAALDRTLAAVDAEVAERLRPFGELLRRLQTIPGVGRRTAEVILAEIGPTVRAFRTASALAAWIGVAPGNKESAGKRLSGQTRKGNKALRAALVEAAHAAGRTKATYLGAQYRRAVRTKGRKRAAVMVAHSMAVSLWHMMHNAEDYVDLGVDYFDRRDVDQAKRQAVQRLERLGFTVQLTEAAS</sequence>
<evidence type="ECO:0000259" key="2">
    <source>
        <dbReference type="Pfam" id="PF02371"/>
    </source>
</evidence>
<name>A0A2T2WI63_9FIRM</name>
<dbReference type="PANTHER" id="PTHR33055:SF15">
    <property type="entry name" value="TRANSPOSASE-RELATED"/>
    <property type="match status" value="1"/>
</dbReference>
<comment type="caution">
    <text evidence="3">The sequence shown here is derived from an EMBL/GenBank/DDBJ whole genome shotgun (WGS) entry which is preliminary data.</text>
</comment>
<accession>A0A2T2WI63</accession>
<dbReference type="Pfam" id="PF02371">
    <property type="entry name" value="Transposase_20"/>
    <property type="match status" value="1"/>
</dbReference>
<feature type="domain" description="Transposase IS110-like N-terminal" evidence="1">
    <location>
        <begin position="9"/>
        <end position="154"/>
    </location>
</feature>
<dbReference type="Pfam" id="PF01548">
    <property type="entry name" value="DEDD_Tnp_IS110"/>
    <property type="match status" value="1"/>
</dbReference>
<feature type="domain" description="Transposase IS116/IS110/IS902 C-terminal" evidence="2">
    <location>
        <begin position="252"/>
        <end position="333"/>
    </location>
</feature>
<protein>
    <submittedName>
        <fullName evidence="3">IS110 family transposase</fullName>
    </submittedName>
</protein>
<dbReference type="GO" id="GO:0004803">
    <property type="term" value="F:transposase activity"/>
    <property type="evidence" value="ECO:0007669"/>
    <property type="project" value="InterPro"/>
</dbReference>
<evidence type="ECO:0000259" key="1">
    <source>
        <dbReference type="Pfam" id="PF01548"/>
    </source>
</evidence>
<dbReference type="EMBL" id="PXYV01000025">
    <property type="protein sequence ID" value="PSR21928.1"/>
    <property type="molecule type" value="Genomic_DNA"/>
</dbReference>
<organism evidence="3 4">
    <name type="scientific">Sulfobacillus acidophilus</name>
    <dbReference type="NCBI Taxonomy" id="53633"/>
    <lineage>
        <taxon>Bacteria</taxon>
        <taxon>Bacillati</taxon>
        <taxon>Bacillota</taxon>
        <taxon>Clostridia</taxon>
        <taxon>Eubacteriales</taxon>
        <taxon>Clostridiales Family XVII. Incertae Sedis</taxon>
        <taxon>Sulfobacillus</taxon>
    </lineage>
</organism>
<gene>
    <name evidence="3" type="ORF">C7B45_09065</name>
</gene>
<dbReference type="GO" id="GO:0003677">
    <property type="term" value="F:DNA binding"/>
    <property type="evidence" value="ECO:0007669"/>
    <property type="project" value="InterPro"/>
</dbReference>
<evidence type="ECO:0000313" key="4">
    <source>
        <dbReference type="Proteomes" id="UP000241848"/>
    </source>
</evidence>
<dbReference type="Proteomes" id="UP000241848">
    <property type="component" value="Unassembled WGS sequence"/>
</dbReference>
<proteinExistence type="predicted"/>
<dbReference type="InterPro" id="IPR003346">
    <property type="entry name" value="Transposase_20"/>
</dbReference>
<evidence type="ECO:0000313" key="3">
    <source>
        <dbReference type="EMBL" id="PSR21928.1"/>
    </source>
</evidence>
<dbReference type="NCBIfam" id="NF033542">
    <property type="entry name" value="transpos_IS110"/>
    <property type="match status" value="1"/>
</dbReference>
<dbReference type="PANTHER" id="PTHR33055">
    <property type="entry name" value="TRANSPOSASE FOR INSERTION SEQUENCE ELEMENT IS1111A"/>
    <property type="match status" value="1"/>
</dbReference>